<dbReference type="SUPFAM" id="SSF160935">
    <property type="entry name" value="VPA0735-like"/>
    <property type="match status" value="1"/>
</dbReference>
<dbReference type="InterPro" id="IPR037050">
    <property type="entry name" value="DUF1254_sf"/>
</dbReference>
<dbReference type="RefSeq" id="WP_230426876.1">
    <property type="nucleotide sequence ID" value="NZ_CAJPUY010000009.1"/>
</dbReference>
<accession>A0A916IUK0</accession>
<dbReference type="PANTHER" id="PTHR36509:SF2">
    <property type="entry name" value="BLL3101 PROTEIN"/>
    <property type="match status" value="1"/>
</dbReference>
<evidence type="ECO:0008006" key="5">
    <source>
        <dbReference type="Google" id="ProtNLM"/>
    </source>
</evidence>
<feature type="domain" description="DUF1214" evidence="1">
    <location>
        <begin position="276"/>
        <end position="360"/>
    </location>
</feature>
<keyword evidence="4" id="KW-1185">Reference proteome</keyword>
<dbReference type="EMBL" id="CAJPUY010000009">
    <property type="protein sequence ID" value="CAG2143957.1"/>
    <property type="molecule type" value="Genomic_DNA"/>
</dbReference>
<evidence type="ECO:0000313" key="4">
    <source>
        <dbReference type="Proteomes" id="UP000672934"/>
    </source>
</evidence>
<evidence type="ECO:0000313" key="3">
    <source>
        <dbReference type="EMBL" id="CAG2143957.1"/>
    </source>
</evidence>
<dbReference type="Pfam" id="PF06742">
    <property type="entry name" value="DUF1214"/>
    <property type="match status" value="1"/>
</dbReference>
<proteinExistence type="predicted"/>
<dbReference type="PANTHER" id="PTHR36509">
    <property type="entry name" value="BLL3101 PROTEIN"/>
    <property type="match status" value="1"/>
</dbReference>
<dbReference type="InterPro" id="IPR011032">
    <property type="entry name" value="GroES-like_sf"/>
</dbReference>
<protein>
    <recommendedName>
        <fullName evidence="5">DUF1254 domain-containing protein</fullName>
    </recommendedName>
</protein>
<dbReference type="Gene3D" id="2.60.40.1610">
    <property type="entry name" value="Domain of unknown function DUF1254"/>
    <property type="match status" value="1"/>
</dbReference>
<reference evidence="3" key="1">
    <citation type="submission" date="2021-03" db="EMBL/GenBank/DDBJ databases">
        <authorList>
            <person name="Peeters C."/>
        </authorList>
    </citation>
    <scope>NUCLEOTIDE SEQUENCE</scope>
    <source>
        <strain evidence="3">LMG 31506</strain>
    </source>
</reference>
<dbReference type="Gene3D" id="2.60.120.600">
    <property type="entry name" value="Domain of unknown function DUF1214, C-terminal domain"/>
    <property type="match status" value="1"/>
</dbReference>
<dbReference type="Pfam" id="PF06863">
    <property type="entry name" value="DUF1254"/>
    <property type="match status" value="1"/>
</dbReference>
<dbReference type="AlphaFoldDB" id="A0A916IUK0"/>
<evidence type="ECO:0000259" key="1">
    <source>
        <dbReference type="Pfam" id="PF06742"/>
    </source>
</evidence>
<dbReference type="InterPro" id="IPR010621">
    <property type="entry name" value="DUF1214"/>
</dbReference>
<organism evidence="3 4">
    <name type="scientific">Cupriavidus yeoncheonensis</name>
    <dbReference type="NCBI Taxonomy" id="1462994"/>
    <lineage>
        <taxon>Bacteria</taxon>
        <taxon>Pseudomonadati</taxon>
        <taxon>Pseudomonadota</taxon>
        <taxon>Betaproteobacteria</taxon>
        <taxon>Burkholderiales</taxon>
        <taxon>Burkholderiaceae</taxon>
        <taxon>Cupriavidus</taxon>
    </lineage>
</organism>
<sequence length="377" mass="41317">MKAAVLYQANSPFVIEDIGMSKPGPSEVLVRVLACTFSILGAAASVMPACAQSHAPITPTPPAVAVTLDNYIRAESDRSLESVVWRSGFGKFFNQRELAPIDRQIVVRPNRDTLYSLGVVDLDAGPVTITMPDAGKRFMSLQVIDEDHYTHADIYGAGTYTFTRERIGTRYALMAVRTLVDPANPQDVGQAHALQDALKLTQKHQGKFEIPNWDQAELTKLREALLVLGTTVQDTRGMFGGPRQVDPVRRLVGTALAWGGSPEKDAYYLPITPAKNDGATIYKLTVGEVPVDGFWSVSVYNAKGLFEPNKFGWYSLNNITAKKNPDGKVEIQFGGCDAATVNCLPTMPGWNYLVRLYRAHPDILSGKWTFPQAQAVN</sequence>
<feature type="domain" description="DUF1254" evidence="2">
    <location>
        <begin position="91"/>
        <end position="201"/>
    </location>
</feature>
<gene>
    <name evidence="3" type="ORF">LMG31506_02944</name>
</gene>
<dbReference type="Gene3D" id="3.90.180.10">
    <property type="entry name" value="Medium-chain alcohol dehydrogenases, catalytic domain"/>
    <property type="match status" value="1"/>
</dbReference>
<dbReference type="InterPro" id="IPR037049">
    <property type="entry name" value="DUF1214_C_sf"/>
</dbReference>
<evidence type="ECO:0000259" key="2">
    <source>
        <dbReference type="Pfam" id="PF06863"/>
    </source>
</evidence>
<comment type="caution">
    <text evidence="3">The sequence shown here is derived from an EMBL/GenBank/DDBJ whole genome shotgun (WGS) entry which is preliminary data.</text>
</comment>
<dbReference type="Proteomes" id="UP000672934">
    <property type="component" value="Unassembled WGS sequence"/>
</dbReference>
<dbReference type="SUPFAM" id="SSF50129">
    <property type="entry name" value="GroES-like"/>
    <property type="match status" value="1"/>
</dbReference>
<name>A0A916IUK0_9BURK</name>
<dbReference type="InterPro" id="IPR010679">
    <property type="entry name" value="DUF1254"/>
</dbReference>